<keyword evidence="7 10" id="KW-0472">Membrane</keyword>
<dbReference type="CDD" id="cd01347">
    <property type="entry name" value="ligand_gated_channel"/>
    <property type="match status" value="1"/>
</dbReference>
<dbReference type="RefSeq" id="WP_248342952.1">
    <property type="nucleotide sequence ID" value="NZ_AP025592.1"/>
</dbReference>
<dbReference type="SUPFAM" id="SSF56935">
    <property type="entry name" value="Porins"/>
    <property type="match status" value="1"/>
</dbReference>
<evidence type="ECO:0000256" key="7">
    <source>
        <dbReference type="ARBA" id="ARBA00023136"/>
    </source>
</evidence>
<dbReference type="PANTHER" id="PTHR30069:SF29">
    <property type="entry name" value="HEMOGLOBIN AND HEMOGLOBIN-HAPTOGLOBIN-BINDING PROTEIN 1-RELATED"/>
    <property type="match status" value="1"/>
</dbReference>
<dbReference type="InterPro" id="IPR037066">
    <property type="entry name" value="Plug_dom_sf"/>
</dbReference>
<proteinExistence type="inferred from homology"/>
<evidence type="ECO:0000259" key="14">
    <source>
        <dbReference type="Pfam" id="PF07715"/>
    </source>
</evidence>
<keyword evidence="9 10" id="KW-0998">Cell outer membrane</keyword>
<dbReference type="InterPro" id="IPR000531">
    <property type="entry name" value="Beta-barrel_TonB"/>
</dbReference>
<evidence type="ECO:0000256" key="3">
    <source>
        <dbReference type="ARBA" id="ARBA00022452"/>
    </source>
</evidence>
<evidence type="ECO:0000313" key="15">
    <source>
        <dbReference type="EMBL" id="BDG10456.1"/>
    </source>
</evidence>
<dbReference type="Gene3D" id="2.170.130.10">
    <property type="entry name" value="TonB-dependent receptor, plug domain"/>
    <property type="match status" value="1"/>
</dbReference>
<feature type="chain" id="PRO_5045508364" evidence="12">
    <location>
        <begin position="35"/>
        <end position="658"/>
    </location>
</feature>
<name>A0ABM7XF28_9BACT</name>
<feature type="domain" description="TonB-dependent receptor plug" evidence="14">
    <location>
        <begin position="67"/>
        <end position="169"/>
    </location>
</feature>
<evidence type="ECO:0000313" key="16">
    <source>
        <dbReference type="Proteomes" id="UP001162734"/>
    </source>
</evidence>
<evidence type="ECO:0000256" key="6">
    <source>
        <dbReference type="ARBA" id="ARBA00023077"/>
    </source>
</evidence>
<dbReference type="Pfam" id="PF07715">
    <property type="entry name" value="Plug"/>
    <property type="match status" value="1"/>
</dbReference>
<keyword evidence="8" id="KW-0675">Receptor</keyword>
<comment type="subcellular location">
    <subcellularLocation>
        <location evidence="1 10">Cell outer membrane</location>
        <topology evidence="1 10">Multi-pass membrane protein</topology>
    </subcellularLocation>
</comment>
<protein>
    <submittedName>
        <fullName evidence="15">Vitamin B12 transporter BtuB</fullName>
    </submittedName>
</protein>
<dbReference type="InterPro" id="IPR039426">
    <property type="entry name" value="TonB-dep_rcpt-like"/>
</dbReference>
<sequence>MALDRHALGGEARLFALALAATGALALAPVPAAAGEGAPAPAAEEPPPVTLDEVVVRVPRAEVAADPTAAASVVEARRFAGEAKEVAELVSTAPGVAVNEYGGLGHLSTVSIRGSNSDGVKVLLDGLPLSGAAGGGFDLSTVPRQWLSRVEVVRGAEGARYGAGALGGVVNLVTRPAAAGSWSSELSWGSFSTGAASADVALGGEGWGALVAATAQGSKGDFTWLFAERPTVPGSARIERTRTHDDVASGGALAKGWLDAAGGRFDWLAQLSGGERDLPGFPYQLTPRDWEHDLRAALLVRHARELGDGLVLSSGLSGRLDRTDTLAAMTRPDPFRQRDLDGEAWLGATLTRGARVTDAELRAGVERLSSDGEGDARARPRAAVALSHEAAVADGRLRLTAAGRAEAQGQYRGLSGKLGASLAIAGPLSVRASAGRTFRAPSFAELFLQQGILQPNPGLASETSFTADAALVADGRLGLASLGAFGALYDDLIVYQPASQGRLKPFNDGKASAAGLEAEVASAPVGPLGLSAAAAYTYQVTETLRGEAAELGRDVPHRPRHRVYARLAVAPGPFGGHVELHHVSSQYQDSRNLLAVPAATTLNAGASLRLLSRPDVRAGVEVKNLLDDRTLTDPFGNPLPGRMILLVLRAGSTTPGAP</sequence>
<accession>A0ABM7XF28</accession>
<keyword evidence="3 10" id="KW-1134">Transmembrane beta strand</keyword>
<dbReference type="PROSITE" id="PS52016">
    <property type="entry name" value="TONB_DEPENDENT_REC_3"/>
    <property type="match status" value="1"/>
</dbReference>
<evidence type="ECO:0000256" key="12">
    <source>
        <dbReference type="SAM" id="SignalP"/>
    </source>
</evidence>
<dbReference type="EMBL" id="AP025592">
    <property type="protein sequence ID" value="BDG10456.1"/>
    <property type="molecule type" value="Genomic_DNA"/>
</dbReference>
<keyword evidence="5 12" id="KW-0732">Signal</keyword>
<organism evidence="15 16">
    <name type="scientific">Anaeromyxobacter paludicola</name>
    <dbReference type="NCBI Taxonomy" id="2918171"/>
    <lineage>
        <taxon>Bacteria</taxon>
        <taxon>Pseudomonadati</taxon>
        <taxon>Myxococcota</taxon>
        <taxon>Myxococcia</taxon>
        <taxon>Myxococcales</taxon>
        <taxon>Cystobacterineae</taxon>
        <taxon>Anaeromyxobacteraceae</taxon>
        <taxon>Anaeromyxobacter</taxon>
    </lineage>
</organism>
<evidence type="ECO:0000256" key="9">
    <source>
        <dbReference type="ARBA" id="ARBA00023237"/>
    </source>
</evidence>
<dbReference type="PANTHER" id="PTHR30069">
    <property type="entry name" value="TONB-DEPENDENT OUTER MEMBRANE RECEPTOR"/>
    <property type="match status" value="1"/>
</dbReference>
<reference evidence="16" key="1">
    <citation type="journal article" date="2022" name="Int. J. Syst. Evol. Microbiol.">
        <title>Anaeromyxobacter oryzae sp. nov., Anaeromyxobacter diazotrophicus sp. nov. and Anaeromyxobacter paludicola sp. nov., isolated from paddy soils.</title>
        <authorList>
            <person name="Itoh H."/>
            <person name="Xu Z."/>
            <person name="Mise K."/>
            <person name="Masuda Y."/>
            <person name="Ushijima N."/>
            <person name="Hayakawa C."/>
            <person name="Shiratori Y."/>
            <person name="Senoo K."/>
        </authorList>
    </citation>
    <scope>NUCLEOTIDE SEQUENCE [LARGE SCALE GENOMIC DNA]</scope>
    <source>
        <strain evidence="16">Red630</strain>
    </source>
</reference>
<evidence type="ECO:0000256" key="1">
    <source>
        <dbReference type="ARBA" id="ARBA00004571"/>
    </source>
</evidence>
<evidence type="ECO:0000259" key="13">
    <source>
        <dbReference type="Pfam" id="PF00593"/>
    </source>
</evidence>
<keyword evidence="4 10" id="KW-0812">Transmembrane</keyword>
<gene>
    <name evidence="15" type="primary">btuB</name>
    <name evidence="15" type="ORF">AMPC_35690</name>
</gene>
<keyword evidence="2 10" id="KW-0813">Transport</keyword>
<dbReference type="Pfam" id="PF00593">
    <property type="entry name" value="TonB_dep_Rec_b-barrel"/>
    <property type="match status" value="1"/>
</dbReference>
<evidence type="ECO:0000256" key="4">
    <source>
        <dbReference type="ARBA" id="ARBA00022692"/>
    </source>
</evidence>
<dbReference type="Proteomes" id="UP001162734">
    <property type="component" value="Chromosome"/>
</dbReference>
<dbReference type="InterPro" id="IPR012910">
    <property type="entry name" value="Plug_dom"/>
</dbReference>
<evidence type="ECO:0000256" key="10">
    <source>
        <dbReference type="PROSITE-ProRule" id="PRU01360"/>
    </source>
</evidence>
<evidence type="ECO:0000256" key="5">
    <source>
        <dbReference type="ARBA" id="ARBA00022729"/>
    </source>
</evidence>
<keyword evidence="6 11" id="KW-0798">TonB box</keyword>
<evidence type="ECO:0000256" key="11">
    <source>
        <dbReference type="RuleBase" id="RU003357"/>
    </source>
</evidence>
<keyword evidence="16" id="KW-1185">Reference proteome</keyword>
<evidence type="ECO:0000256" key="8">
    <source>
        <dbReference type="ARBA" id="ARBA00023170"/>
    </source>
</evidence>
<feature type="domain" description="TonB-dependent receptor-like beta-barrel" evidence="13">
    <location>
        <begin position="240"/>
        <end position="625"/>
    </location>
</feature>
<dbReference type="InterPro" id="IPR036942">
    <property type="entry name" value="Beta-barrel_TonB_sf"/>
</dbReference>
<evidence type="ECO:0000256" key="2">
    <source>
        <dbReference type="ARBA" id="ARBA00022448"/>
    </source>
</evidence>
<feature type="signal peptide" evidence="12">
    <location>
        <begin position="1"/>
        <end position="34"/>
    </location>
</feature>
<dbReference type="Gene3D" id="2.40.170.20">
    <property type="entry name" value="TonB-dependent receptor, beta-barrel domain"/>
    <property type="match status" value="1"/>
</dbReference>
<comment type="similarity">
    <text evidence="10 11">Belongs to the TonB-dependent receptor family.</text>
</comment>